<feature type="domain" description="Ketopantoate reductase C-terminal" evidence="6">
    <location>
        <begin position="174"/>
        <end position="291"/>
    </location>
</feature>
<dbReference type="KEGG" id="coe:CP258_03940"/>
<dbReference type="InterPro" id="IPR003710">
    <property type="entry name" value="ApbA"/>
</dbReference>
<dbReference type="GO" id="GO:0008677">
    <property type="term" value="F:2-dehydropantoate 2-reductase activity"/>
    <property type="evidence" value="ECO:0007669"/>
    <property type="project" value="UniProtKB-EC"/>
</dbReference>
<evidence type="ECO:0000313" key="7">
    <source>
        <dbReference type="EMBL" id="AFK16395.1"/>
    </source>
</evidence>
<dbReference type="Pfam" id="PF02558">
    <property type="entry name" value="ApbA"/>
    <property type="match status" value="1"/>
</dbReference>
<evidence type="ECO:0000259" key="5">
    <source>
        <dbReference type="Pfam" id="PF02558"/>
    </source>
</evidence>
<dbReference type="Gene3D" id="1.10.1040.10">
    <property type="entry name" value="N-(1-d-carboxylethyl)-l-norvaline Dehydrogenase, domain 2"/>
    <property type="match status" value="1"/>
</dbReference>
<evidence type="ECO:0000259" key="6">
    <source>
        <dbReference type="Pfam" id="PF08546"/>
    </source>
</evidence>
<organism evidence="7 8">
    <name type="scientific">Corynebacterium pseudotuberculosis 258</name>
    <dbReference type="NCBI Taxonomy" id="1168865"/>
    <lineage>
        <taxon>Bacteria</taxon>
        <taxon>Bacillati</taxon>
        <taxon>Actinomycetota</taxon>
        <taxon>Actinomycetes</taxon>
        <taxon>Mycobacteriales</taxon>
        <taxon>Corynebacteriaceae</taxon>
        <taxon>Corynebacterium</taxon>
    </lineage>
</organism>
<comment type="catalytic activity">
    <reaction evidence="4">
        <text>(R)-pantoate + NADP(+) = 2-dehydropantoate + NADPH + H(+)</text>
        <dbReference type="Rhea" id="RHEA:16233"/>
        <dbReference type="ChEBI" id="CHEBI:11561"/>
        <dbReference type="ChEBI" id="CHEBI:15378"/>
        <dbReference type="ChEBI" id="CHEBI:15980"/>
        <dbReference type="ChEBI" id="CHEBI:57783"/>
        <dbReference type="ChEBI" id="CHEBI:58349"/>
        <dbReference type="EC" id="1.1.1.169"/>
    </reaction>
</comment>
<dbReference type="Pfam" id="PF08546">
    <property type="entry name" value="ApbA_C"/>
    <property type="match status" value="1"/>
</dbReference>
<comment type="similarity">
    <text evidence="1 4">Belongs to the ketopantoate reductase family.</text>
</comment>
<evidence type="ECO:0000313" key="8">
    <source>
        <dbReference type="Proteomes" id="UP000006465"/>
    </source>
</evidence>
<name>A0AAU8PPS3_CORPS</name>
<dbReference type="Gene3D" id="3.40.50.720">
    <property type="entry name" value="NAD(P)-binding Rossmann-like Domain"/>
    <property type="match status" value="1"/>
</dbReference>
<dbReference type="InterPro" id="IPR036291">
    <property type="entry name" value="NAD(P)-bd_dom_sf"/>
</dbReference>
<accession>A0AAU8PPS3</accession>
<dbReference type="NCBIfam" id="NF005091">
    <property type="entry name" value="PRK06522.2-2"/>
    <property type="match status" value="1"/>
</dbReference>
<dbReference type="InterPro" id="IPR013328">
    <property type="entry name" value="6PGD_dom2"/>
</dbReference>
<dbReference type="InterPro" id="IPR013332">
    <property type="entry name" value="KPR_N"/>
</dbReference>
<evidence type="ECO:0000256" key="1">
    <source>
        <dbReference type="ARBA" id="ARBA00007870"/>
    </source>
</evidence>
<dbReference type="EC" id="1.1.1.169" evidence="4"/>
<sequence length="294" mass="31548">MHIVIIGAGAVGGYFGALLHETGTDVTFVARNESLHALRNRGLRIHTPEGLRDVPVQSVSSLSEIESADIVFLATKTLSAPELPESLPRGAVLVTTQNSVEMPQIAIDTFGPAAVIPGVVRSFLIKRGPAEVEFTGGIRSFTFGSVDPATQETVNELQKALAKAGIEPIVHPAVMEDIWAKAMFVTCFGALGALVDKPLGEIRTLYRADLRNLMQEVEEAGRALGIDLPSDIVETTLASLDRQSAQATSSMQRDLLDDLPSELDAQVGGVVRMAELGGKEARMHRLILDVLLHR</sequence>
<keyword evidence="3 4" id="KW-0560">Oxidoreductase</keyword>
<dbReference type="PANTHER" id="PTHR21708">
    <property type="entry name" value="PROBABLE 2-DEHYDROPANTOATE 2-REDUCTASE"/>
    <property type="match status" value="1"/>
</dbReference>
<feature type="domain" description="Ketopantoate reductase N-terminal" evidence="5">
    <location>
        <begin position="3"/>
        <end position="147"/>
    </location>
</feature>
<evidence type="ECO:0000256" key="3">
    <source>
        <dbReference type="ARBA" id="ARBA00023002"/>
    </source>
</evidence>
<reference evidence="7 8" key="1">
    <citation type="journal article" date="2013" name="J. Biotechnol.">
        <title>Genome sequence of Corynebacterium pseudotuberculosis biovar equi strain 258 and prediction of antigenic targets to improve biotechnological vaccine production.</title>
        <authorList>
            <person name="Soares S.C."/>
            <person name="Trost E."/>
            <person name="Ramos R.T."/>
            <person name="Carneiro A.R."/>
            <person name="Santos A.R."/>
            <person name="Pinto A.C."/>
            <person name="Barbosa E."/>
            <person name="Aburjaile F."/>
            <person name="Ali A."/>
            <person name="Diniz C.A."/>
            <person name="Hassan S.S."/>
            <person name="Fiaux K."/>
            <person name="Guimaraes L.C."/>
            <person name="Bakhtiar S.M."/>
            <person name="Pereira U."/>
            <person name="Almeida S.S."/>
            <person name="Abreu V.A."/>
            <person name="Rocha F.S."/>
            <person name="Dorella F.A."/>
            <person name="Miyoshi A."/>
            <person name="Silva A."/>
            <person name="Azevedo V."/>
            <person name="Tauch A."/>
        </authorList>
    </citation>
    <scope>NUCLEOTIDE SEQUENCE [LARGE SCALE GENOMIC DNA]</scope>
    <source>
        <strain evidence="7 8">258</strain>
    </source>
</reference>
<gene>
    <name evidence="7" type="ORF">CP258_03940</name>
</gene>
<dbReference type="GO" id="GO:0015940">
    <property type="term" value="P:pantothenate biosynthetic process"/>
    <property type="evidence" value="ECO:0007669"/>
    <property type="project" value="UniProtKB-KW"/>
</dbReference>
<dbReference type="Proteomes" id="UP000006465">
    <property type="component" value="Chromosome"/>
</dbReference>
<evidence type="ECO:0000256" key="2">
    <source>
        <dbReference type="ARBA" id="ARBA00022857"/>
    </source>
</evidence>
<proteinExistence type="inferred from homology"/>
<dbReference type="InterPro" id="IPR013752">
    <property type="entry name" value="KPA_reductase"/>
</dbReference>
<protein>
    <recommendedName>
        <fullName evidence="4">2-dehydropantoate 2-reductase</fullName>
        <ecNumber evidence="4">1.1.1.169</ecNumber>
    </recommendedName>
    <alternativeName>
        <fullName evidence="4">Ketopantoate reductase</fullName>
    </alternativeName>
</protein>
<dbReference type="GO" id="GO:0005737">
    <property type="term" value="C:cytoplasm"/>
    <property type="evidence" value="ECO:0007669"/>
    <property type="project" value="TreeGrafter"/>
</dbReference>
<dbReference type="SUPFAM" id="SSF51735">
    <property type="entry name" value="NAD(P)-binding Rossmann-fold domains"/>
    <property type="match status" value="1"/>
</dbReference>
<dbReference type="PANTHER" id="PTHR21708:SF26">
    <property type="entry name" value="2-DEHYDROPANTOATE 2-REDUCTASE"/>
    <property type="match status" value="1"/>
</dbReference>
<evidence type="ECO:0000256" key="4">
    <source>
        <dbReference type="RuleBase" id="RU362068"/>
    </source>
</evidence>
<dbReference type="EMBL" id="CP003540">
    <property type="protein sequence ID" value="AFK16395.1"/>
    <property type="molecule type" value="Genomic_DNA"/>
</dbReference>
<dbReference type="InterPro" id="IPR008927">
    <property type="entry name" value="6-PGluconate_DH-like_C_sf"/>
</dbReference>
<dbReference type="InterPro" id="IPR051402">
    <property type="entry name" value="KPR-Related"/>
</dbReference>
<dbReference type="RefSeq" id="WP_014366805.1">
    <property type="nucleotide sequence ID" value="NC_017945.3"/>
</dbReference>
<comment type="pathway">
    <text evidence="4">Cofactor biosynthesis; (R)-pantothenate biosynthesis; (R)-pantoate from 3-methyl-2-oxobutanoate: step 2/2.</text>
</comment>
<dbReference type="NCBIfam" id="TIGR00745">
    <property type="entry name" value="apbA_panE"/>
    <property type="match status" value="1"/>
</dbReference>
<comment type="function">
    <text evidence="4">Catalyzes the NADPH-dependent reduction of ketopantoate into pantoic acid.</text>
</comment>
<dbReference type="AlphaFoldDB" id="A0AAU8PPS3"/>
<keyword evidence="4" id="KW-0566">Pantothenate biosynthesis</keyword>
<dbReference type="SUPFAM" id="SSF48179">
    <property type="entry name" value="6-phosphogluconate dehydrogenase C-terminal domain-like"/>
    <property type="match status" value="1"/>
</dbReference>
<keyword evidence="2 4" id="KW-0521">NADP</keyword>